<evidence type="ECO:0000259" key="7">
    <source>
        <dbReference type="Pfam" id="PF09157"/>
    </source>
</evidence>
<dbReference type="Proteomes" id="UP000006362">
    <property type="component" value="Chromosome"/>
</dbReference>
<dbReference type="Pfam" id="PF09157">
    <property type="entry name" value="TruB-C_2"/>
    <property type="match status" value="1"/>
</dbReference>
<evidence type="ECO:0000259" key="8">
    <source>
        <dbReference type="Pfam" id="PF16198"/>
    </source>
</evidence>
<sequence>MGVAGFLPVDKPSGITSHDVVDRVRKLLPRRTKVGHTGTLDPLATGLLVLAVGKATKFSQFLLKQDKCYTVEGELGLSSPTYDVDGEVVSVPCPPLSEEELQSALSRFVGEIEQTPPPFSAVRIKGKRAYQLAREGKEFTLPKRRVTVYSLKLLSFSFPRFSLEVCCSSGTYIRSLVHDIGLALGTDAVVTSLRRTKVGNLSVESAVKLSELNRENLFSYLLPVESLLPFPHLSLSDKEAEDFRHGRRFSVSAPDGTYSVCSSSGFLGVGEVVKGQLRPLRVM</sequence>
<evidence type="ECO:0000256" key="5">
    <source>
        <dbReference type="HAMAP-Rule" id="MF_01080"/>
    </source>
</evidence>
<feature type="active site" description="Nucleophile" evidence="5">
    <location>
        <position position="41"/>
    </location>
</feature>
<evidence type="ECO:0000256" key="3">
    <source>
        <dbReference type="ARBA" id="ARBA00022694"/>
    </source>
</evidence>
<dbReference type="AlphaFoldDB" id="E8T1X7"/>
<evidence type="ECO:0000313" key="9">
    <source>
        <dbReference type="EMBL" id="ADU96872.1"/>
    </source>
</evidence>
<dbReference type="GO" id="GO:1990481">
    <property type="term" value="P:mRNA pseudouridine synthesis"/>
    <property type="evidence" value="ECO:0007669"/>
    <property type="project" value="TreeGrafter"/>
</dbReference>
<dbReference type="InterPro" id="IPR002501">
    <property type="entry name" value="PsdUridine_synth_N"/>
</dbReference>
<dbReference type="GO" id="GO:0160148">
    <property type="term" value="F:tRNA pseudouridine(55) synthase activity"/>
    <property type="evidence" value="ECO:0007669"/>
    <property type="project" value="UniProtKB-EC"/>
</dbReference>
<protein>
    <recommendedName>
        <fullName evidence="5">tRNA pseudouridine synthase B</fullName>
        <ecNumber evidence="5">5.4.99.25</ecNumber>
    </recommendedName>
    <alternativeName>
        <fullName evidence="5">tRNA pseudouridine(55) synthase</fullName>
        <shortName evidence="5">Psi55 synthase</shortName>
    </alternativeName>
    <alternativeName>
        <fullName evidence="5">tRNA pseudouridylate synthase</fullName>
    </alternativeName>
    <alternativeName>
        <fullName evidence="5">tRNA-uridine isomerase</fullName>
    </alternativeName>
</protein>
<dbReference type="OrthoDB" id="9802309at2"/>
<dbReference type="InterPro" id="IPR015240">
    <property type="entry name" value="tRNA_sdUridine_synth_fam1_C"/>
</dbReference>
<comment type="catalytic activity">
    <reaction evidence="1 5">
        <text>uridine(55) in tRNA = pseudouridine(55) in tRNA</text>
        <dbReference type="Rhea" id="RHEA:42532"/>
        <dbReference type="Rhea" id="RHEA-COMP:10101"/>
        <dbReference type="Rhea" id="RHEA-COMP:10102"/>
        <dbReference type="ChEBI" id="CHEBI:65314"/>
        <dbReference type="ChEBI" id="CHEBI:65315"/>
        <dbReference type="EC" id="5.4.99.25"/>
    </reaction>
</comment>
<dbReference type="STRING" id="648996.Theam_0905"/>
<dbReference type="eggNOG" id="COG0130">
    <property type="taxonomic scope" value="Bacteria"/>
</dbReference>
<comment type="function">
    <text evidence="5">Responsible for synthesis of pseudouridine from uracil-55 in the psi GC loop of transfer RNAs.</text>
</comment>
<feature type="domain" description="tRNA pseudouridylate synthase B C-terminal" evidence="8">
    <location>
        <begin position="174"/>
        <end position="228"/>
    </location>
</feature>
<dbReference type="InterPro" id="IPR020103">
    <property type="entry name" value="PsdUridine_synth_cat_dom_sf"/>
</dbReference>
<gene>
    <name evidence="5" type="primary">truB</name>
    <name evidence="9" type="ordered locus">Theam_0905</name>
</gene>
<feature type="domain" description="tRNA pseudouridine synthase II TruB subfamily 1 C-terminal" evidence="7">
    <location>
        <begin position="231"/>
        <end position="282"/>
    </location>
</feature>
<evidence type="ECO:0000313" key="10">
    <source>
        <dbReference type="Proteomes" id="UP000006362"/>
    </source>
</evidence>
<dbReference type="Gene3D" id="3.30.2350.10">
    <property type="entry name" value="Pseudouridine synthase"/>
    <property type="match status" value="1"/>
</dbReference>
<comment type="similarity">
    <text evidence="2 5">Belongs to the pseudouridine synthase TruB family. Type 1 subfamily.</text>
</comment>
<keyword evidence="10" id="KW-1185">Reference proteome</keyword>
<reference evidence="9" key="1">
    <citation type="submission" date="2011-01" db="EMBL/GenBank/DDBJ databases">
        <title>Complete sequence of chromosome of Thermovibrio ammonificans HB-1.</title>
        <authorList>
            <consortium name="US DOE Joint Genome Institute"/>
            <person name="Lucas S."/>
            <person name="Copeland A."/>
            <person name="Lapidus A."/>
            <person name="Cheng J.-F."/>
            <person name="Goodwin L."/>
            <person name="Pitluck S."/>
            <person name="Davenport K."/>
            <person name="Detter J.C."/>
            <person name="Han C."/>
            <person name="Tapia R."/>
            <person name="Land M."/>
            <person name="Hauser L."/>
            <person name="Kyrpides N."/>
            <person name="Ivanova N."/>
            <person name="Ovchinnikova G."/>
            <person name="Vetriani C."/>
            <person name="Woyke T."/>
        </authorList>
    </citation>
    <scope>NUCLEOTIDE SEQUENCE [LARGE SCALE GENOMIC DNA]</scope>
    <source>
        <strain evidence="9">HB-1</strain>
    </source>
</reference>
<keyword evidence="3 5" id="KW-0819">tRNA processing</keyword>
<dbReference type="HOGENOM" id="CLU_032087_0_0_0"/>
<dbReference type="RefSeq" id="WP_013537658.1">
    <property type="nucleotide sequence ID" value="NC_014926.1"/>
</dbReference>
<dbReference type="EC" id="5.4.99.25" evidence="5"/>
<accession>E8T1X7</accession>
<dbReference type="InterPro" id="IPR032819">
    <property type="entry name" value="TruB_C"/>
</dbReference>
<evidence type="ECO:0000256" key="4">
    <source>
        <dbReference type="ARBA" id="ARBA00023235"/>
    </source>
</evidence>
<dbReference type="EMBL" id="CP002444">
    <property type="protein sequence ID" value="ADU96872.1"/>
    <property type="molecule type" value="Genomic_DNA"/>
</dbReference>
<dbReference type="CDD" id="cd02573">
    <property type="entry name" value="PseudoU_synth_EcTruB"/>
    <property type="match status" value="1"/>
</dbReference>
<dbReference type="PANTHER" id="PTHR13767:SF2">
    <property type="entry name" value="PSEUDOURIDYLATE SYNTHASE TRUB1"/>
    <property type="match status" value="1"/>
</dbReference>
<dbReference type="PANTHER" id="PTHR13767">
    <property type="entry name" value="TRNA-PSEUDOURIDINE SYNTHASE"/>
    <property type="match status" value="1"/>
</dbReference>
<dbReference type="InterPro" id="IPR014780">
    <property type="entry name" value="tRNA_psdUridine_synth_TruB"/>
</dbReference>
<dbReference type="GO" id="GO:0003723">
    <property type="term" value="F:RNA binding"/>
    <property type="evidence" value="ECO:0007669"/>
    <property type="project" value="InterPro"/>
</dbReference>
<keyword evidence="4 5" id="KW-0413">Isomerase</keyword>
<evidence type="ECO:0000259" key="6">
    <source>
        <dbReference type="Pfam" id="PF01509"/>
    </source>
</evidence>
<dbReference type="Pfam" id="PF16198">
    <property type="entry name" value="TruB_C_2"/>
    <property type="match status" value="1"/>
</dbReference>
<evidence type="ECO:0000256" key="1">
    <source>
        <dbReference type="ARBA" id="ARBA00000385"/>
    </source>
</evidence>
<name>E8T1X7_THEA1</name>
<dbReference type="SUPFAM" id="SSF55120">
    <property type="entry name" value="Pseudouridine synthase"/>
    <property type="match status" value="1"/>
</dbReference>
<organism evidence="9 10">
    <name type="scientific">Thermovibrio ammonificans (strain DSM 15698 / JCM 12110 / HB-1)</name>
    <dbReference type="NCBI Taxonomy" id="648996"/>
    <lineage>
        <taxon>Bacteria</taxon>
        <taxon>Pseudomonadati</taxon>
        <taxon>Aquificota</taxon>
        <taxon>Aquificia</taxon>
        <taxon>Desulfurobacteriales</taxon>
        <taxon>Desulfurobacteriaceae</taxon>
        <taxon>Thermovibrio</taxon>
    </lineage>
</organism>
<dbReference type="HAMAP" id="MF_01080">
    <property type="entry name" value="TruB_bact"/>
    <property type="match status" value="1"/>
</dbReference>
<feature type="domain" description="Pseudouridine synthase II N-terminal" evidence="6">
    <location>
        <begin position="30"/>
        <end position="173"/>
    </location>
</feature>
<dbReference type="GO" id="GO:0031119">
    <property type="term" value="P:tRNA pseudouridine synthesis"/>
    <property type="evidence" value="ECO:0007669"/>
    <property type="project" value="UniProtKB-UniRule"/>
</dbReference>
<evidence type="ECO:0000256" key="2">
    <source>
        <dbReference type="ARBA" id="ARBA00005642"/>
    </source>
</evidence>
<dbReference type="KEGG" id="tam:Theam_0905"/>
<dbReference type="Pfam" id="PF01509">
    <property type="entry name" value="TruB_N"/>
    <property type="match status" value="1"/>
</dbReference>
<dbReference type="NCBIfam" id="TIGR00431">
    <property type="entry name" value="TruB"/>
    <property type="match status" value="1"/>
</dbReference>
<proteinExistence type="inferred from homology"/>